<dbReference type="Pfam" id="PF13238">
    <property type="entry name" value="AAA_18"/>
    <property type="match status" value="1"/>
</dbReference>
<dbReference type="InterPro" id="IPR027417">
    <property type="entry name" value="P-loop_NTPase"/>
</dbReference>
<evidence type="ECO:0000313" key="1">
    <source>
        <dbReference type="EMBL" id="CAG9179973.1"/>
    </source>
</evidence>
<accession>A0ABM8XIJ1</accession>
<reference evidence="1 2" key="1">
    <citation type="submission" date="2021-08" db="EMBL/GenBank/DDBJ databases">
        <authorList>
            <person name="Peeters C."/>
        </authorList>
    </citation>
    <scope>NUCLEOTIDE SEQUENCE [LARGE SCALE GENOMIC DNA]</scope>
    <source>
        <strain evidence="1 2">LMG 23992</strain>
    </source>
</reference>
<evidence type="ECO:0008006" key="3">
    <source>
        <dbReference type="Google" id="ProtNLM"/>
    </source>
</evidence>
<comment type="caution">
    <text evidence="1">The sequence shown here is derived from an EMBL/GenBank/DDBJ whole genome shotgun (WGS) entry which is preliminary data.</text>
</comment>
<dbReference type="Proteomes" id="UP000727654">
    <property type="component" value="Unassembled WGS sequence"/>
</dbReference>
<name>A0ABM8XIJ1_9BURK</name>
<organism evidence="1 2">
    <name type="scientific">Cupriavidus laharis</name>
    <dbReference type="NCBI Taxonomy" id="151654"/>
    <lineage>
        <taxon>Bacteria</taxon>
        <taxon>Pseudomonadati</taxon>
        <taxon>Pseudomonadota</taxon>
        <taxon>Betaproteobacteria</taxon>
        <taxon>Burkholderiales</taxon>
        <taxon>Burkholderiaceae</taxon>
        <taxon>Cupriavidus</taxon>
    </lineage>
</organism>
<evidence type="ECO:0000313" key="2">
    <source>
        <dbReference type="Proteomes" id="UP000727654"/>
    </source>
</evidence>
<sequence>MKNLILLSGPVAVGKTTLKDALVSSCDVGFDYLRSGAYLLKRAQAENRPTDRRGLQDLGDSLDEATDYRWIVDEVALPVMASSEAMFWLVDAVRKERQVEHFRSLRQAKILHVHLTAPESVIRERYRRRAAVGGHALAEYAALINHPNEIESRSLISIADLVLDTSQADTDSYVERIFTALARA</sequence>
<dbReference type="SUPFAM" id="SSF52540">
    <property type="entry name" value="P-loop containing nucleoside triphosphate hydrolases"/>
    <property type="match status" value="1"/>
</dbReference>
<dbReference type="RefSeq" id="WP_224081618.1">
    <property type="nucleotide sequence ID" value="NZ_CAJZAI010000011.1"/>
</dbReference>
<keyword evidence="2" id="KW-1185">Reference proteome</keyword>
<gene>
    <name evidence="1" type="ORF">LMG23992_04129</name>
</gene>
<dbReference type="EMBL" id="CAJZAI010000011">
    <property type="protein sequence ID" value="CAG9179973.1"/>
    <property type="molecule type" value="Genomic_DNA"/>
</dbReference>
<dbReference type="Gene3D" id="3.40.50.300">
    <property type="entry name" value="P-loop containing nucleotide triphosphate hydrolases"/>
    <property type="match status" value="1"/>
</dbReference>
<proteinExistence type="predicted"/>
<protein>
    <recommendedName>
        <fullName evidence="3">AAA family ATPase</fullName>
    </recommendedName>
</protein>